<feature type="transmembrane region" description="Helical" evidence="1">
    <location>
        <begin position="61"/>
        <end position="86"/>
    </location>
</feature>
<dbReference type="AlphaFoldDB" id="A0A5C6TXM7"/>
<keyword evidence="1" id="KW-1133">Transmembrane helix</keyword>
<dbReference type="InterPro" id="IPR007462">
    <property type="entry name" value="COV1-like"/>
</dbReference>
<dbReference type="Proteomes" id="UP000321832">
    <property type="component" value="Unassembled WGS sequence"/>
</dbReference>
<name>A0A5C6TXM7_9BURK</name>
<proteinExistence type="predicted"/>
<comment type="caution">
    <text evidence="2">The sequence shown here is derived from an EMBL/GenBank/DDBJ whole genome shotgun (WGS) entry which is preliminary data.</text>
</comment>
<accession>A0A5C6TXM7</accession>
<gene>
    <name evidence="2" type="ORF">FSC37_01570</name>
</gene>
<dbReference type="PANTHER" id="PTHR31876">
    <property type="entry name" value="COV-LIKE PROTEIN 1"/>
    <property type="match status" value="1"/>
</dbReference>
<protein>
    <submittedName>
        <fullName evidence="2">DUF502 domain-containing protein</fullName>
    </submittedName>
</protein>
<keyword evidence="1" id="KW-0812">Transmembrane</keyword>
<organism evidence="2 3">
    <name type="scientific">Piscinibacter aquaticus</name>
    <dbReference type="NCBI Taxonomy" id="392597"/>
    <lineage>
        <taxon>Bacteria</taxon>
        <taxon>Pseudomonadati</taxon>
        <taxon>Pseudomonadota</taxon>
        <taxon>Betaproteobacteria</taxon>
        <taxon>Burkholderiales</taxon>
        <taxon>Sphaerotilaceae</taxon>
        <taxon>Piscinibacter</taxon>
    </lineage>
</organism>
<evidence type="ECO:0000313" key="3">
    <source>
        <dbReference type="Proteomes" id="UP000321832"/>
    </source>
</evidence>
<sequence length="218" mass="23467">MKKYLIAGLLVWLPLALTIWVLTSVLGLLDGMFGWFLTATQAVLPASATAPLEMLRRIPGLGLVVTVVALLITGIFATNIVGQWWLRQGSRVLNRIPIVKSIYNSIKQVSDTLFSSSGNAFREAVLVQYPREGAWTIAFVTGKPGGEAAHHLPGDYLSVYVPTTPNPTSGFFLMVPRRDVIELAMSVDEALKYVISMGVVAPPLPAAAPALAAEPARN</sequence>
<evidence type="ECO:0000256" key="1">
    <source>
        <dbReference type="SAM" id="Phobius"/>
    </source>
</evidence>
<reference evidence="2 3" key="1">
    <citation type="submission" date="2019-08" db="EMBL/GenBank/DDBJ databases">
        <authorList>
            <person name="Khan S.A."/>
            <person name="Jeon C.O."/>
            <person name="Jeong S.E."/>
        </authorList>
    </citation>
    <scope>NUCLEOTIDE SEQUENCE [LARGE SCALE GENOMIC DNA]</scope>
    <source>
        <strain evidence="3">IMCC1728</strain>
    </source>
</reference>
<dbReference type="EMBL" id="VOPW01000001">
    <property type="protein sequence ID" value="TXC65274.1"/>
    <property type="molecule type" value="Genomic_DNA"/>
</dbReference>
<keyword evidence="1" id="KW-0472">Membrane</keyword>
<dbReference type="PANTHER" id="PTHR31876:SF26">
    <property type="entry name" value="PROTEIN LIKE COV 2"/>
    <property type="match status" value="1"/>
</dbReference>
<evidence type="ECO:0000313" key="2">
    <source>
        <dbReference type="EMBL" id="TXC65274.1"/>
    </source>
</evidence>
<keyword evidence="3" id="KW-1185">Reference proteome</keyword>
<dbReference type="Pfam" id="PF04367">
    <property type="entry name" value="DUF502"/>
    <property type="match status" value="1"/>
</dbReference>